<keyword evidence="1" id="KW-0472">Membrane</keyword>
<reference evidence="2" key="2">
    <citation type="submission" date="2024-06" db="EMBL/GenBank/DDBJ databases">
        <authorList>
            <person name="Plum-Jensen L.E."/>
            <person name="Schramm A."/>
            <person name="Marshall I.P.G."/>
        </authorList>
    </citation>
    <scope>NUCLEOTIDE SEQUENCE</scope>
    <source>
        <strain evidence="2">Rat1</strain>
    </source>
</reference>
<name>A0AAU8LVF0_9BACT</name>
<feature type="transmembrane region" description="Helical" evidence="1">
    <location>
        <begin position="37"/>
        <end position="55"/>
    </location>
</feature>
<dbReference type="EMBL" id="CP159373">
    <property type="protein sequence ID" value="XCN73252.1"/>
    <property type="molecule type" value="Genomic_DNA"/>
</dbReference>
<gene>
    <name evidence="2" type="ORF">Q3M24_00380</name>
</gene>
<proteinExistence type="predicted"/>
<protein>
    <submittedName>
        <fullName evidence="2">Uncharacterized protein</fullName>
    </submittedName>
</protein>
<dbReference type="KEGG" id="eaj:Q3M24_00380"/>
<sequence length="66" mass="7366">MNCYSNYKKSHILARVLASTLACFLLAALSGATLTGRLLLCVLGVPILLSAIQLYNHYYPKKHREE</sequence>
<evidence type="ECO:0000256" key="1">
    <source>
        <dbReference type="SAM" id="Phobius"/>
    </source>
</evidence>
<dbReference type="AlphaFoldDB" id="A0AAU8LVF0"/>
<keyword evidence="1" id="KW-1133">Transmembrane helix</keyword>
<keyword evidence="1" id="KW-0812">Transmembrane</keyword>
<accession>A0AAU8LVF0</accession>
<feature type="transmembrane region" description="Helical" evidence="1">
    <location>
        <begin position="12"/>
        <end position="31"/>
    </location>
</feature>
<organism evidence="2">
    <name type="scientific">Candidatus Electrothrix aestuarii</name>
    <dbReference type="NCBI Taxonomy" id="3062594"/>
    <lineage>
        <taxon>Bacteria</taxon>
        <taxon>Pseudomonadati</taxon>
        <taxon>Thermodesulfobacteriota</taxon>
        <taxon>Desulfobulbia</taxon>
        <taxon>Desulfobulbales</taxon>
        <taxon>Desulfobulbaceae</taxon>
        <taxon>Candidatus Electrothrix</taxon>
    </lineage>
</organism>
<evidence type="ECO:0000313" key="2">
    <source>
        <dbReference type="EMBL" id="XCN73252.1"/>
    </source>
</evidence>
<reference evidence="2" key="1">
    <citation type="journal article" date="2024" name="Syst. Appl. Microbiol.">
        <title>First single-strain enrichments of Electrothrix cable bacteria, description of E. aestuarii sp. nov. and E. rattekaaiensis sp. nov., and proposal of a cable bacteria taxonomy following the rules of the SeqCode.</title>
        <authorList>
            <person name="Plum-Jensen L.E."/>
            <person name="Schramm A."/>
            <person name="Marshall I.P.G."/>
        </authorList>
    </citation>
    <scope>NUCLEOTIDE SEQUENCE</scope>
    <source>
        <strain evidence="2">Rat1</strain>
    </source>
</reference>